<dbReference type="Gene3D" id="4.10.240.10">
    <property type="entry name" value="Zn(2)-C6 fungal-type DNA-binding domain"/>
    <property type="match status" value="1"/>
</dbReference>
<evidence type="ECO:0000256" key="2">
    <source>
        <dbReference type="ARBA" id="ARBA00023015"/>
    </source>
</evidence>
<dbReference type="GO" id="GO:0005634">
    <property type="term" value="C:nucleus"/>
    <property type="evidence" value="ECO:0007669"/>
    <property type="project" value="InterPro"/>
</dbReference>
<feature type="region of interest" description="Disordered" evidence="6">
    <location>
        <begin position="1"/>
        <end position="30"/>
    </location>
</feature>
<dbReference type="GO" id="GO:0045122">
    <property type="term" value="P:aflatoxin biosynthetic process"/>
    <property type="evidence" value="ECO:0007669"/>
    <property type="project" value="InterPro"/>
</dbReference>
<dbReference type="GO" id="GO:0000981">
    <property type="term" value="F:DNA-binding transcription factor activity, RNA polymerase II-specific"/>
    <property type="evidence" value="ECO:0007669"/>
    <property type="project" value="InterPro"/>
</dbReference>
<keyword evidence="4" id="KW-0804">Transcription</keyword>
<dbReference type="PANTHER" id="PTHR31069">
    <property type="entry name" value="OLEATE-ACTIVATED TRANSCRIPTION FACTOR 1-RELATED"/>
    <property type="match status" value="1"/>
</dbReference>
<feature type="compositionally biased region" description="Polar residues" evidence="6">
    <location>
        <begin position="1"/>
        <end position="11"/>
    </location>
</feature>
<dbReference type="Proteomes" id="UP000214365">
    <property type="component" value="Unassembled WGS sequence"/>
</dbReference>
<evidence type="ECO:0000256" key="4">
    <source>
        <dbReference type="ARBA" id="ARBA00023163"/>
    </source>
</evidence>
<organism evidence="8 9">
    <name type="scientific">Talaromyces atroroseus</name>
    <dbReference type="NCBI Taxonomy" id="1441469"/>
    <lineage>
        <taxon>Eukaryota</taxon>
        <taxon>Fungi</taxon>
        <taxon>Dikarya</taxon>
        <taxon>Ascomycota</taxon>
        <taxon>Pezizomycotina</taxon>
        <taxon>Eurotiomycetes</taxon>
        <taxon>Eurotiomycetidae</taxon>
        <taxon>Eurotiales</taxon>
        <taxon>Trichocomaceae</taxon>
        <taxon>Talaromyces</taxon>
        <taxon>Talaromyces sect. Trachyspermi</taxon>
    </lineage>
</organism>
<keyword evidence="3" id="KW-0238">DNA-binding</keyword>
<evidence type="ECO:0000256" key="1">
    <source>
        <dbReference type="ARBA" id="ARBA00022723"/>
    </source>
</evidence>
<feature type="region of interest" description="Disordered" evidence="6">
    <location>
        <begin position="71"/>
        <end position="102"/>
    </location>
</feature>
<dbReference type="AlphaFoldDB" id="A0A1Q5Q6B1"/>
<evidence type="ECO:0000259" key="7">
    <source>
        <dbReference type="PROSITE" id="PS50048"/>
    </source>
</evidence>
<dbReference type="GeneID" id="31009120"/>
<feature type="compositionally biased region" description="Low complexity" evidence="6">
    <location>
        <begin position="13"/>
        <end position="30"/>
    </location>
</feature>
<keyword evidence="2" id="KW-0805">Transcription regulation</keyword>
<accession>A0A1Q5Q6B1</accession>
<dbReference type="CDD" id="cd00067">
    <property type="entry name" value="GAL4"/>
    <property type="match status" value="1"/>
</dbReference>
<dbReference type="Pfam" id="PF08493">
    <property type="entry name" value="AflR"/>
    <property type="match status" value="1"/>
</dbReference>
<comment type="caution">
    <text evidence="8">The sequence shown here is derived from an EMBL/GenBank/DDBJ whole genome shotgun (WGS) entry which is preliminary data.</text>
</comment>
<dbReference type="GO" id="GO:0008270">
    <property type="term" value="F:zinc ion binding"/>
    <property type="evidence" value="ECO:0007669"/>
    <property type="project" value="InterPro"/>
</dbReference>
<evidence type="ECO:0000313" key="9">
    <source>
        <dbReference type="Proteomes" id="UP000214365"/>
    </source>
</evidence>
<dbReference type="InterPro" id="IPR036864">
    <property type="entry name" value="Zn2-C6_fun-type_DNA-bd_sf"/>
</dbReference>
<dbReference type="GO" id="GO:0003677">
    <property type="term" value="F:DNA binding"/>
    <property type="evidence" value="ECO:0007669"/>
    <property type="project" value="UniProtKB-KW"/>
</dbReference>
<dbReference type="STRING" id="1441469.A0A1Q5Q6B1"/>
<dbReference type="EMBL" id="LFMY01000022">
    <property type="protein sequence ID" value="OKL55387.1"/>
    <property type="molecule type" value="Genomic_DNA"/>
</dbReference>
<keyword evidence="5" id="KW-0539">Nucleus</keyword>
<evidence type="ECO:0000256" key="3">
    <source>
        <dbReference type="ARBA" id="ARBA00023125"/>
    </source>
</evidence>
<dbReference type="InterPro" id="IPR013700">
    <property type="entry name" value="AflR"/>
</dbReference>
<proteinExistence type="predicted"/>
<keyword evidence="9" id="KW-1185">Reference proteome</keyword>
<dbReference type="PROSITE" id="PS50048">
    <property type="entry name" value="ZN2_CY6_FUNGAL_2"/>
    <property type="match status" value="1"/>
</dbReference>
<name>A0A1Q5Q6B1_TALAT</name>
<dbReference type="RefSeq" id="XP_020115508.1">
    <property type="nucleotide sequence ID" value="XM_020265291.1"/>
</dbReference>
<evidence type="ECO:0000256" key="5">
    <source>
        <dbReference type="ARBA" id="ARBA00023242"/>
    </source>
</evidence>
<keyword evidence="1" id="KW-0479">Metal-binding</keyword>
<dbReference type="InterPro" id="IPR050675">
    <property type="entry name" value="OAF3"/>
</dbReference>
<feature type="compositionally biased region" description="Polar residues" evidence="6">
    <location>
        <begin position="79"/>
        <end position="102"/>
    </location>
</feature>
<dbReference type="SMART" id="SM00066">
    <property type="entry name" value="GAL4"/>
    <property type="match status" value="1"/>
</dbReference>
<dbReference type="SUPFAM" id="SSF57701">
    <property type="entry name" value="Zn2/Cys6 DNA-binding domain"/>
    <property type="match status" value="1"/>
</dbReference>
<dbReference type="PROSITE" id="PS00463">
    <property type="entry name" value="ZN2_CY6_FUNGAL_1"/>
    <property type="match status" value="1"/>
</dbReference>
<reference evidence="8 9" key="1">
    <citation type="submission" date="2015-06" db="EMBL/GenBank/DDBJ databases">
        <title>Talaromyces atroroseus IBT 11181 draft genome.</title>
        <authorList>
            <person name="Rasmussen K.B."/>
            <person name="Rasmussen S."/>
            <person name="Petersen B."/>
            <person name="Sicheritz-Ponten T."/>
            <person name="Mortensen U.H."/>
            <person name="Thrane U."/>
        </authorList>
    </citation>
    <scope>NUCLEOTIDE SEQUENCE [LARGE SCALE GENOMIC DNA]</scope>
    <source>
        <strain evidence="8 9">IBT 11181</strain>
    </source>
</reference>
<evidence type="ECO:0000256" key="6">
    <source>
        <dbReference type="SAM" id="MobiDB-lite"/>
    </source>
</evidence>
<protein>
    <recommendedName>
        <fullName evidence="7">Zn(2)-C6 fungal-type domain-containing protein</fullName>
    </recommendedName>
</protein>
<sequence>MTSTITQSDAEVSSASFSHGGGRSSSTTTSKLRDSCQACALSKVKCHKQKPTCSRCIKRKIPCEYIMTKRPGRKRDNSTHVSTKNDSNGETMETAREGSSATQNQWLGMTSPITADSALSGNSNIFDSLNLGLMSPRSDNVSGVEPINSDMMSSFWMSLENCSSEHMGTSNEFDELLNSPVDFCELQALDHQLHAQGCNDIAKLLIPDDTNALPLSEATAAEPLNTSGSPSTPRRLSIFRSDTNVNGAPEPCLCLILALEILSKISSDKISASPQSNNREYTMKMSHVGPSIANGVPSTQNVVLENKQVIQALTAMLQCSCGEDGYILMLLSMIVFRIVGRYAAAAFKHPNEDGDGLESFTKEHKRRLNSFEPEDEGSRRKAAQLILNELHRVQRLINDLSLKLQAHGHGPGGNSNERISIIKNSRWESQNPTLSDHLTKAEPFSAVRFAQLERDMRRCLSLLSSEIINMLQQI</sequence>
<dbReference type="InterPro" id="IPR001138">
    <property type="entry name" value="Zn2Cys6_DnaBD"/>
</dbReference>
<dbReference type="Pfam" id="PF00172">
    <property type="entry name" value="Zn_clus"/>
    <property type="match status" value="1"/>
</dbReference>
<dbReference type="PANTHER" id="PTHR31069:SF31">
    <property type="entry name" value="MONODICTYPHENONE CLUSTER TRANSCRIPTION FACTOR-RELATED"/>
    <property type="match status" value="1"/>
</dbReference>
<dbReference type="OrthoDB" id="4226590at2759"/>
<evidence type="ECO:0000313" key="8">
    <source>
        <dbReference type="EMBL" id="OKL55387.1"/>
    </source>
</evidence>
<dbReference type="PRINTS" id="PR00755">
    <property type="entry name" value="AFLATOXINBRP"/>
</dbReference>
<feature type="domain" description="Zn(2)-C6 fungal-type" evidence="7">
    <location>
        <begin position="35"/>
        <end position="65"/>
    </location>
</feature>
<gene>
    <name evidence="8" type="ORF">UA08_09364</name>
</gene>